<reference evidence="1 2" key="1">
    <citation type="submission" date="2021-06" db="EMBL/GenBank/DDBJ databases">
        <authorList>
            <person name="Kallberg Y."/>
            <person name="Tangrot J."/>
            <person name="Rosling A."/>
        </authorList>
    </citation>
    <scope>NUCLEOTIDE SEQUENCE [LARGE SCALE GENOMIC DNA]</scope>
    <source>
        <strain evidence="1 2">120-4 pot B 10/14</strain>
    </source>
</reference>
<proteinExistence type="predicted"/>
<dbReference type="Proteomes" id="UP000789901">
    <property type="component" value="Unassembled WGS sequence"/>
</dbReference>
<evidence type="ECO:0000313" key="2">
    <source>
        <dbReference type="Proteomes" id="UP000789901"/>
    </source>
</evidence>
<comment type="caution">
    <text evidence="1">The sequence shown here is derived from an EMBL/GenBank/DDBJ whole genome shotgun (WGS) entry which is preliminary data.</text>
</comment>
<evidence type="ECO:0000313" key="1">
    <source>
        <dbReference type="EMBL" id="CAG8841729.1"/>
    </source>
</evidence>
<name>A0ABN7WX11_GIGMA</name>
<feature type="non-terminal residue" evidence="1">
    <location>
        <position position="45"/>
    </location>
</feature>
<protein>
    <submittedName>
        <fullName evidence="1">12666_t:CDS:1</fullName>
    </submittedName>
</protein>
<gene>
    <name evidence="1" type="ORF">GMARGA_LOCUS35595</name>
</gene>
<accession>A0ABN7WX11</accession>
<dbReference type="EMBL" id="CAJVQB010066696">
    <property type="protein sequence ID" value="CAG8841729.1"/>
    <property type="molecule type" value="Genomic_DNA"/>
</dbReference>
<sequence length="45" mass="5181">EHNVERLKLFNAISNANECINNPNLLKEGLKNQLTILKSYLENIN</sequence>
<organism evidence="1 2">
    <name type="scientific">Gigaspora margarita</name>
    <dbReference type="NCBI Taxonomy" id="4874"/>
    <lineage>
        <taxon>Eukaryota</taxon>
        <taxon>Fungi</taxon>
        <taxon>Fungi incertae sedis</taxon>
        <taxon>Mucoromycota</taxon>
        <taxon>Glomeromycotina</taxon>
        <taxon>Glomeromycetes</taxon>
        <taxon>Diversisporales</taxon>
        <taxon>Gigasporaceae</taxon>
        <taxon>Gigaspora</taxon>
    </lineage>
</organism>
<keyword evidence="2" id="KW-1185">Reference proteome</keyword>
<feature type="non-terminal residue" evidence="1">
    <location>
        <position position="1"/>
    </location>
</feature>